<keyword evidence="1" id="KW-0812">Transmembrane</keyword>
<reference evidence="3" key="1">
    <citation type="submission" date="2017-09" db="EMBL/GenBank/DDBJ databases">
        <title>Depth-based differentiation of microbial function through sediment-hosted aquifers and enrichment of novel symbionts in the deep terrestrial subsurface.</title>
        <authorList>
            <person name="Probst A.J."/>
            <person name="Ladd B."/>
            <person name="Jarett J.K."/>
            <person name="Geller-Mcgrath D.E."/>
            <person name="Sieber C.M.K."/>
            <person name="Emerson J.B."/>
            <person name="Anantharaman K."/>
            <person name="Thomas B.C."/>
            <person name="Malmstrom R."/>
            <person name="Stieglmeier M."/>
            <person name="Klingl A."/>
            <person name="Woyke T."/>
            <person name="Ryan C.M."/>
            <person name="Banfield J.F."/>
        </authorList>
    </citation>
    <scope>NUCLEOTIDE SEQUENCE [LARGE SCALE GENOMIC DNA]</scope>
</reference>
<keyword evidence="1" id="KW-0472">Membrane</keyword>
<dbReference type="AlphaFoldDB" id="A0A2H0X212"/>
<name>A0A2H0X212_9BACT</name>
<evidence type="ECO:0000256" key="1">
    <source>
        <dbReference type="SAM" id="Phobius"/>
    </source>
</evidence>
<sequence>MENTSSNDLEVVDQPIKVPLYKRPWFIILLAVSCTLLAIFIYATVVAKTTYTKVMSTVTHAQAMTTAFETRDLSTIKSELDSTKSSLISAQKTWGAIAPLRYIPFFGLYLKDVDHVFTAATYGTEIGDIIVGAIEPYADIMGFTGTEGAELVLTTAEDRIIFVASTVEKLAPQMDSISAKLKEVSSEFDAINEKRYPKTFAEKITSLKTSVASAAESLGQFQPIIKLLPDLLGNPDAKKYLIIFQNDAELRPTGGFLTAYATMTITKGKIEPGISQDIYTLDAGFKKKVPAPDPIKKYLPLVYTWNLRDMNLSPDFKDSMDTFTGYMRESSVAPEFDALIAIDTEVPVRILKVLGPIGVPGYGGKFSAQIDPRCDCPQVIYELENIITRPTYEIREGRKSILGPLMNSMLANMMDSPKAKWAEFFNIFTTAIKEKHLLMYFKDPNKQNAVEVLGAAGRINDYVGDYLHVNDTNFAGAKSNMFVTQEVEQVVSIASDGSVTKKLTLTYKNPRAGDNCNLEAGQLCLNGLLRDWQRIYVPKGSVLKSSSGYELDMTTTEDLGKTVFEGFFTLSPQSVKKLEVEYTTPAGTVTGDQYKQLIQKQPGTKDIKTTITVGSGKPKVYTLDFDQEIILPR</sequence>
<proteinExistence type="predicted"/>
<dbReference type="Proteomes" id="UP000229574">
    <property type="component" value="Unassembled WGS sequence"/>
</dbReference>
<comment type="caution">
    <text evidence="2">The sequence shown here is derived from an EMBL/GenBank/DDBJ whole genome shotgun (WGS) entry which is preliminary data.</text>
</comment>
<keyword evidence="1" id="KW-1133">Transmembrane helix</keyword>
<protein>
    <recommendedName>
        <fullName evidence="4">DUF4012 domain-containing protein</fullName>
    </recommendedName>
</protein>
<evidence type="ECO:0008006" key="4">
    <source>
        <dbReference type="Google" id="ProtNLM"/>
    </source>
</evidence>
<feature type="transmembrane region" description="Helical" evidence="1">
    <location>
        <begin position="25"/>
        <end position="47"/>
    </location>
</feature>
<accession>A0A2H0X212</accession>
<gene>
    <name evidence="2" type="ORF">COT54_00525</name>
</gene>
<organism evidence="2 3">
    <name type="scientific">Candidatus Collierbacteria bacterium CG09_land_8_20_14_0_10_46_12</name>
    <dbReference type="NCBI Taxonomy" id="1974533"/>
    <lineage>
        <taxon>Bacteria</taxon>
        <taxon>Candidatus Collieribacteriota</taxon>
    </lineage>
</organism>
<evidence type="ECO:0000313" key="3">
    <source>
        <dbReference type="Proteomes" id="UP000229574"/>
    </source>
</evidence>
<dbReference type="Pfam" id="PF13196">
    <property type="entry name" value="DUF4012"/>
    <property type="match status" value="1"/>
</dbReference>
<evidence type="ECO:0000313" key="2">
    <source>
        <dbReference type="EMBL" id="PIS18208.1"/>
    </source>
</evidence>
<dbReference type="EMBL" id="PEYY01000021">
    <property type="protein sequence ID" value="PIS18208.1"/>
    <property type="molecule type" value="Genomic_DNA"/>
</dbReference>
<dbReference type="InterPro" id="IPR025101">
    <property type="entry name" value="DUF4012"/>
</dbReference>